<evidence type="ECO:0000313" key="1">
    <source>
        <dbReference type="EMBL" id="MBA1273557.1"/>
    </source>
</evidence>
<protein>
    <submittedName>
        <fullName evidence="1">Uncharacterized protein</fullName>
    </submittedName>
</protein>
<sequence length="358" mass="40430">MAMTKQLLYFLYGGHPTYIREAKFSILTALEHLGDDGIVIRVMTDRPEDFDGWPVITEALSAEQLSSWAGEHGYTHRKKACAMAAGLAFADKTLFVDSDTFFKSDPKPLFDQIGNGSYLMDTLEWEWRATAGFKEFVGLRAALSAQGAMPPDDMRMYNSGICGLTSDDGPLFQQSIGLIDQWHEFCAEIPIIEQVALSFALHGKTVHEANHCIHHYFGSKRYFHAMLALFFSRHGEAYHSSLVGLSREVPRSKPCPKPWWRLWAKWRLKPFPKAGRKQGRSIFYGCLLPDDAYSQICRTAWWEGALQDMDGGSFEQSFKSGVWPSNLPRPPSKADEQAALDYFHQRLASVDQTTNTPT</sequence>
<proteinExistence type="predicted"/>
<dbReference type="EMBL" id="JAAMRF010000004">
    <property type="protein sequence ID" value="MBA1273557.1"/>
    <property type="molecule type" value="Genomic_DNA"/>
</dbReference>
<accession>A0ABR5Z063</accession>
<comment type="caution">
    <text evidence="1">The sequence shown here is derived from an EMBL/GenBank/DDBJ whole genome shotgun (WGS) entry which is preliminary data.</text>
</comment>
<organism evidence="1 2">
    <name type="scientific">Stutzerimonas azotifigens</name>
    <dbReference type="NCBI Taxonomy" id="291995"/>
    <lineage>
        <taxon>Bacteria</taxon>
        <taxon>Pseudomonadati</taxon>
        <taxon>Pseudomonadota</taxon>
        <taxon>Gammaproteobacteria</taxon>
        <taxon>Pseudomonadales</taxon>
        <taxon>Pseudomonadaceae</taxon>
        <taxon>Stutzerimonas</taxon>
    </lineage>
</organism>
<reference evidence="1 2" key="1">
    <citation type="submission" date="2020-02" db="EMBL/GenBank/DDBJ databases">
        <title>Synteny-based analysis reveals conserved mechanism for high triclosan tolerance in Pseudomonas, as well as instances of horizontal transfer.</title>
        <authorList>
            <person name="Mcfarland A.G."/>
            <person name="Bertucci H.K."/>
            <person name="Litmann E."/>
            <person name="Shen J."/>
            <person name="Huttenhower C."/>
            <person name="Hartmann E.M."/>
        </authorList>
    </citation>
    <scope>NUCLEOTIDE SEQUENCE [LARGE SCALE GENOMIC DNA]</scope>
    <source>
        <strain evidence="1 2">115A1</strain>
    </source>
</reference>
<gene>
    <name evidence="1" type="ORF">G7026_09335</name>
</gene>
<name>A0ABR5Z063_9GAMM</name>
<evidence type="ECO:0000313" key="2">
    <source>
        <dbReference type="Proteomes" id="UP000786387"/>
    </source>
</evidence>
<dbReference type="Proteomes" id="UP000786387">
    <property type="component" value="Unassembled WGS sequence"/>
</dbReference>
<dbReference type="SUPFAM" id="SSF53448">
    <property type="entry name" value="Nucleotide-diphospho-sugar transferases"/>
    <property type="match status" value="1"/>
</dbReference>
<keyword evidence="2" id="KW-1185">Reference proteome</keyword>
<dbReference type="InterPro" id="IPR029044">
    <property type="entry name" value="Nucleotide-diphossugar_trans"/>
</dbReference>
<dbReference type="RefSeq" id="WP_181070493.1">
    <property type="nucleotide sequence ID" value="NZ_JAAMRF010000004.1"/>
</dbReference>